<sequence>MKRNHRVRYLNEKIHLLLQMMMIDLILTKRSKNGSTYLIDSALMNSLSPPVVNSRTLFYLHAYQ</sequence>
<protein>
    <submittedName>
        <fullName evidence="1">Uncharacterized protein</fullName>
    </submittedName>
</protein>
<dbReference type="EMBL" id="CAWVOH010000004">
    <property type="protein sequence ID" value="CAK8054901.1"/>
    <property type="molecule type" value="Genomic_DNA"/>
</dbReference>
<gene>
    <name evidence="1" type="ORF">R54876_GBNLAHCA_01484</name>
</gene>
<dbReference type="Proteomes" id="UP001314241">
    <property type="component" value="Unassembled WGS sequence"/>
</dbReference>
<accession>A0ABP0EUK9</accession>
<keyword evidence="2" id="KW-1185">Reference proteome</keyword>
<name>A0ABP0EUK9_9LACO</name>
<evidence type="ECO:0000313" key="1">
    <source>
        <dbReference type="EMBL" id="CAK8054901.1"/>
    </source>
</evidence>
<reference evidence="1 2" key="1">
    <citation type="submission" date="2024-01" db="EMBL/GenBank/DDBJ databases">
        <authorList>
            <person name="Botero Cardona J."/>
        </authorList>
    </citation>
    <scope>NUCLEOTIDE SEQUENCE [LARGE SCALE GENOMIC DNA]</scope>
    <source>
        <strain evidence="1 2">LMG 33000</strain>
    </source>
</reference>
<organism evidence="1 2">
    <name type="scientific">Eupransor demetentiae</name>
    <dbReference type="NCBI Taxonomy" id="3109584"/>
    <lineage>
        <taxon>Bacteria</taxon>
        <taxon>Bacillati</taxon>
        <taxon>Bacillota</taxon>
        <taxon>Bacilli</taxon>
        <taxon>Lactobacillales</taxon>
        <taxon>Lactobacillaceae</taxon>
        <taxon>Eupransor</taxon>
    </lineage>
</organism>
<proteinExistence type="predicted"/>
<comment type="caution">
    <text evidence="1">The sequence shown here is derived from an EMBL/GenBank/DDBJ whole genome shotgun (WGS) entry which is preliminary data.</text>
</comment>
<evidence type="ECO:0000313" key="2">
    <source>
        <dbReference type="Proteomes" id="UP001314241"/>
    </source>
</evidence>